<evidence type="ECO:0000313" key="1">
    <source>
        <dbReference type="EMBL" id="QEG36069.1"/>
    </source>
</evidence>
<sequence>MSISAQRTVAKLALEECLVLSRLDIWEWQSKNQFGLNSLEAAKAP</sequence>
<gene>
    <name evidence="1" type="ORF">Pr1d_33780</name>
</gene>
<organism evidence="1 2">
    <name type="scientific">Bythopirellula goksoeyrii</name>
    <dbReference type="NCBI Taxonomy" id="1400387"/>
    <lineage>
        <taxon>Bacteria</taxon>
        <taxon>Pseudomonadati</taxon>
        <taxon>Planctomycetota</taxon>
        <taxon>Planctomycetia</taxon>
        <taxon>Pirellulales</taxon>
        <taxon>Lacipirellulaceae</taxon>
        <taxon>Bythopirellula</taxon>
    </lineage>
</organism>
<dbReference type="KEGG" id="bgok:Pr1d_33780"/>
<dbReference type="Proteomes" id="UP000323917">
    <property type="component" value="Chromosome"/>
</dbReference>
<evidence type="ECO:0000313" key="2">
    <source>
        <dbReference type="Proteomes" id="UP000323917"/>
    </source>
</evidence>
<protein>
    <submittedName>
        <fullName evidence="1">Uncharacterized protein</fullName>
    </submittedName>
</protein>
<reference evidence="1 2" key="1">
    <citation type="submission" date="2019-08" db="EMBL/GenBank/DDBJ databases">
        <title>Deep-cultivation of Planctomycetes and their phenomic and genomic characterization uncovers novel biology.</title>
        <authorList>
            <person name="Wiegand S."/>
            <person name="Jogler M."/>
            <person name="Boedeker C."/>
            <person name="Pinto D."/>
            <person name="Vollmers J."/>
            <person name="Rivas-Marin E."/>
            <person name="Kohn T."/>
            <person name="Peeters S.H."/>
            <person name="Heuer A."/>
            <person name="Rast P."/>
            <person name="Oberbeckmann S."/>
            <person name="Bunk B."/>
            <person name="Jeske O."/>
            <person name="Meyerdierks A."/>
            <person name="Storesund J.E."/>
            <person name="Kallscheuer N."/>
            <person name="Luecker S."/>
            <person name="Lage O.M."/>
            <person name="Pohl T."/>
            <person name="Merkel B.J."/>
            <person name="Hornburger P."/>
            <person name="Mueller R.-W."/>
            <person name="Bruemmer F."/>
            <person name="Labrenz M."/>
            <person name="Spormann A.M."/>
            <person name="Op den Camp H."/>
            <person name="Overmann J."/>
            <person name="Amann R."/>
            <person name="Jetten M.S.M."/>
            <person name="Mascher T."/>
            <person name="Medema M.H."/>
            <person name="Devos D.P."/>
            <person name="Kaster A.-K."/>
            <person name="Ovreas L."/>
            <person name="Rohde M."/>
            <person name="Galperin M.Y."/>
            <person name="Jogler C."/>
        </authorList>
    </citation>
    <scope>NUCLEOTIDE SEQUENCE [LARGE SCALE GENOMIC DNA]</scope>
    <source>
        <strain evidence="1 2">Pr1d</strain>
    </source>
</reference>
<dbReference type="AlphaFoldDB" id="A0A5B9QE29"/>
<proteinExistence type="predicted"/>
<dbReference type="EMBL" id="CP042913">
    <property type="protein sequence ID" value="QEG36069.1"/>
    <property type="molecule type" value="Genomic_DNA"/>
</dbReference>
<name>A0A5B9QE29_9BACT</name>
<accession>A0A5B9QE29</accession>
<keyword evidence="2" id="KW-1185">Reference proteome</keyword>